<accession>A0A0H2R629</accession>
<gene>
    <name evidence="2" type="ORF">SCHPADRAFT_947353</name>
</gene>
<proteinExistence type="predicted"/>
<protein>
    <submittedName>
        <fullName evidence="2">Uncharacterized protein</fullName>
    </submittedName>
</protein>
<feature type="compositionally biased region" description="Polar residues" evidence="1">
    <location>
        <begin position="37"/>
        <end position="50"/>
    </location>
</feature>
<dbReference type="AlphaFoldDB" id="A0A0H2R629"/>
<evidence type="ECO:0000313" key="2">
    <source>
        <dbReference type="EMBL" id="KLO04898.1"/>
    </source>
</evidence>
<keyword evidence="3" id="KW-1185">Reference proteome</keyword>
<dbReference type="Proteomes" id="UP000053477">
    <property type="component" value="Unassembled WGS sequence"/>
</dbReference>
<name>A0A0H2R629_9AGAM</name>
<sequence>MLEDADGRLAQTGMSTPRRSSPAFDTSRRRTGGHDTAVTSFANVPSTSSDAWPCTSIERGGWAVCRAMMTSWSWEDEDASALDSYRQGMRRLVRAGLSMYAWRAYEQKQRTTASNAFRLDSPALELSKHTVKACLRPTE</sequence>
<dbReference type="InParanoid" id="A0A0H2R629"/>
<evidence type="ECO:0000313" key="3">
    <source>
        <dbReference type="Proteomes" id="UP000053477"/>
    </source>
</evidence>
<feature type="region of interest" description="Disordered" evidence="1">
    <location>
        <begin position="1"/>
        <end position="50"/>
    </location>
</feature>
<evidence type="ECO:0000256" key="1">
    <source>
        <dbReference type="SAM" id="MobiDB-lite"/>
    </source>
</evidence>
<dbReference type="EMBL" id="KQ086407">
    <property type="protein sequence ID" value="KLO04898.1"/>
    <property type="molecule type" value="Genomic_DNA"/>
</dbReference>
<organism evidence="2 3">
    <name type="scientific">Schizopora paradoxa</name>
    <dbReference type="NCBI Taxonomy" id="27342"/>
    <lineage>
        <taxon>Eukaryota</taxon>
        <taxon>Fungi</taxon>
        <taxon>Dikarya</taxon>
        <taxon>Basidiomycota</taxon>
        <taxon>Agaricomycotina</taxon>
        <taxon>Agaricomycetes</taxon>
        <taxon>Hymenochaetales</taxon>
        <taxon>Schizoporaceae</taxon>
        <taxon>Schizopora</taxon>
    </lineage>
</organism>
<reference evidence="2 3" key="1">
    <citation type="submission" date="2015-04" db="EMBL/GenBank/DDBJ databases">
        <title>Complete genome sequence of Schizopora paradoxa KUC8140, a cosmopolitan wood degrader in East Asia.</title>
        <authorList>
            <consortium name="DOE Joint Genome Institute"/>
            <person name="Min B."/>
            <person name="Park H."/>
            <person name="Jang Y."/>
            <person name="Kim J.-J."/>
            <person name="Kim K.H."/>
            <person name="Pangilinan J."/>
            <person name="Lipzen A."/>
            <person name="Riley R."/>
            <person name="Grigoriev I.V."/>
            <person name="Spatafora J.W."/>
            <person name="Choi I.-G."/>
        </authorList>
    </citation>
    <scope>NUCLEOTIDE SEQUENCE [LARGE SCALE GENOMIC DNA]</scope>
    <source>
        <strain evidence="2 3">KUC8140</strain>
    </source>
</reference>